<gene>
    <name evidence="11" type="ORF">FNL38_103164</name>
</gene>
<dbReference type="PANTHER" id="PTHR10815">
    <property type="entry name" value="METHYLATED-DNA--PROTEIN-CYSTEINE METHYLTRANSFERASE"/>
    <property type="match status" value="1"/>
</dbReference>
<dbReference type="HAMAP" id="MF_00772">
    <property type="entry name" value="OGT"/>
    <property type="match status" value="1"/>
</dbReference>
<keyword evidence="5 8" id="KW-0227">DNA damage</keyword>
<evidence type="ECO:0000256" key="5">
    <source>
        <dbReference type="ARBA" id="ARBA00022763"/>
    </source>
</evidence>
<dbReference type="GO" id="GO:0032259">
    <property type="term" value="P:methylation"/>
    <property type="evidence" value="ECO:0007669"/>
    <property type="project" value="UniProtKB-KW"/>
</dbReference>
<dbReference type="PANTHER" id="PTHR10815:SF5">
    <property type="entry name" value="METHYLATED-DNA--PROTEIN-CYSTEINE METHYLTRANSFERASE"/>
    <property type="match status" value="1"/>
</dbReference>
<dbReference type="GO" id="GO:0006307">
    <property type="term" value="P:DNA alkylation repair"/>
    <property type="evidence" value="ECO:0007669"/>
    <property type="project" value="UniProtKB-UniRule"/>
</dbReference>
<evidence type="ECO:0000256" key="4">
    <source>
        <dbReference type="ARBA" id="ARBA00022679"/>
    </source>
</evidence>
<sequence length="166" mass="17984">MADNRTHTVIESPIGPLTLVATANGLCGLYMAEHRHKPNESTFGDSSPANFGAVREQLDEYFSGERTEFSLPLDPSGTEFQQRVWDALRTIPYGQTWSYMDLAQTLGNPLAIRAVAAANGKNPISIIVPCHRVVGSDGSLTGFAGGLDRKRFLLEQESGGVSDVLF</sequence>
<keyword evidence="6 8" id="KW-0234">DNA repair</keyword>
<dbReference type="InterPro" id="IPR036217">
    <property type="entry name" value="MethylDNA_cys_MeTrfase_DNAb"/>
</dbReference>
<evidence type="ECO:0000259" key="9">
    <source>
        <dbReference type="Pfam" id="PF01035"/>
    </source>
</evidence>
<dbReference type="SUPFAM" id="SSF53155">
    <property type="entry name" value="Methylated DNA-protein cysteine methyltransferase domain"/>
    <property type="match status" value="1"/>
</dbReference>
<comment type="catalytic activity">
    <reaction evidence="1 8">
        <text>a 4-O-methyl-thymidine in DNA + L-cysteinyl-[protein] = a thymidine in DNA + S-methyl-L-cysteinyl-[protein]</text>
        <dbReference type="Rhea" id="RHEA:53428"/>
        <dbReference type="Rhea" id="RHEA-COMP:10131"/>
        <dbReference type="Rhea" id="RHEA-COMP:10132"/>
        <dbReference type="Rhea" id="RHEA-COMP:13555"/>
        <dbReference type="Rhea" id="RHEA-COMP:13556"/>
        <dbReference type="ChEBI" id="CHEBI:29950"/>
        <dbReference type="ChEBI" id="CHEBI:82612"/>
        <dbReference type="ChEBI" id="CHEBI:137386"/>
        <dbReference type="ChEBI" id="CHEBI:137387"/>
        <dbReference type="EC" id="2.1.1.63"/>
    </reaction>
</comment>
<comment type="function">
    <text evidence="8">Involved in the cellular defense against the biological effects of O6-methylguanine (O6-MeG) and O4-methylthymine (O4-MeT) in DNA. Repairs the methylated nucleobase in DNA by stoichiometrically transferring the methyl group to a cysteine residue in the enzyme. This is a suicide reaction: the enzyme is irreversibly inactivated.</text>
</comment>
<name>A0A652YQI9_NOCGL</name>
<evidence type="ECO:0000313" key="11">
    <source>
        <dbReference type="EMBL" id="TYQ04814.1"/>
    </source>
</evidence>
<dbReference type="Gene3D" id="1.10.10.10">
    <property type="entry name" value="Winged helix-like DNA-binding domain superfamily/Winged helix DNA-binding domain"/>
    <property type="match status" value="1"/>
</dbReference>
<comment type="catalytic activity">
    <reaction evidence="7 8">
        <text>a 6-O-methyl-2'-deoxyguanosine in DNA + L-cysteinyl-[protein] = S-methyl-L-cysteinyl-[protein] + a 2'-deoxyguanosine in DNA</text>
        <dbReference type="Rhea" id="RHEA:24000"/>
        <dbReference type="Rhea" id="RHEA-COMP:10131"/>
        <dbReference type="Rhea" id="RHEA-COMP:10132"/>
        <dbReference type="Rhea" id="RHEA-COMP:11367"/>
        <dbReference type="Rhea" id="RHEA-COMP:11368"/>
        <dbReference type="ChEBI" id="CHEBI:29950"/>
        <dbReference type="ChEBI" id="CHEBI:82612"/>
        <dbReference type="ChEBI" id="CHEBI:85445"/>
        <dbReference type="ChEBI" id="CHEBI:85448"/>
        <dbReference type="EC" id="2.1.1.63"/>
    </reaction>
</comment>
<dbReference type="InterPro" id="IPR023546">
    <property type="entry name" value="MGMT"/>
</dbReference>
<dbReference type="EC" id="2.1.1.63" evidence="8"/>
<evidence type="ECO:0000259" key="10">
    <source>
        <dbReference type="Pfam" id="PF02870"/>
    </source>
</evidence>
<dbReference type="InterPro" id="IPR036631">
    <property type="entry name" value="MGMT_N_sf"/>
</dbReference>
<dbReference type="InterPro" id="IPR036388">
    <property type="entry name" value="WH-like_DNA-bd_sf"/>
</dbReference>
<dbReference type="EMBL" id="VNIQ01000003">
    <property type="protein sequence ID" value="TYQ04814.1"/>
    <property type="molecule type" value="Genomic_DNA"/>
</dbReference>
<dbReference type="Pfam" id="PF01035">
    <property type="entry name" value="DNA_binding_1"/>
    <property type="match status" value="1"/>
</dbReference>
<dbReference type="GO" id="GO:0005737">
    <property type="term" value="C:cytoplasm"/>
    <property type="evidence" value="ECO:0007669"/>
    <property type="project" value="UniProtKB-SubCell"/>
</dbReference>
<comment type="caution">
    <text evidence="11">The sequence shown here is derived from an EMBL/GenBank/DDBJ whole genome shotgun (WGS) entry which is preliminary data.</text>
</comment>
<dbReference type="PROSITE" id="PS00374">
    <property type="entry name" value="MGMT"/>
    <property type="match status" value="1"/>
</dbReference>
<evidence type="ECO:0000256" key="1">
    <source>
        <dbReference type="ARBA" id="ARBA00001286"/>
    </source>
</evidence>
<comment type="subcellular location">
    <subcellularLocation>
        <location evidence="8">Cytoplasm</location>
    </subcellularLocation>
</comment>
<dbReference type="Gene3D" id="3.30.160.70">
    <property type="entry name" value="Methylated DNA-protein cysteine methyltransferase domain"/>
    <property type="match status" value="1"/>
</dbReference>
<dbReference type="InterPro" id="IPR008332">
    <property type="entry name" value="MethylG_MeTrfase_N"/>
</dbReference>
<keyword evidence="2 8" id="KW-0963">Cytoplasm</keyword>
<comment type="similarity">
    <text evidence="8">Belongs to the MGMT family.</text>
</comment>
<dbReference type="CDD" id="cd06445">
    <property type="entry name" value="ATase"/>
    <property type="match status" value="1"/>
</dbReference>
<reference evidence="11" key="1">
    <citation type="submission" date="2019-07" db="EMBL/GenBank/DDBJ databases">
        <title>Genomic Encyclopedia of Type Strains, Phase IV (KMG-IV): sequencing the most valuable type-strain genomes for metagenomic binning, comparative biology and taxonomic classification.</title>
        <authorList>
            <person name="Goeker M."/>
        </authorList>
    </citation>
    <scope>NUCLEOTIDE SEQUENCE</scope>
    <source>
        <strain evidence="11">DSM 44596</strain>
    </source>
</reference>
<feature type="domain" description="Methylated-DNA-[protein]-cysteine S-methyltransferase DNA binding" evidence="9">
    <location>
        <begin position="79"/>
        <end position="158"/>
    </location>
</feature>
<evidence type="ECO:0000256" key="3">
    <source>
        <dbReference type="ARBA" id="ARBA00022603"/>
    </source>
</evidence>
<feature type="active site" description="Nucleophile; methyl group acceptor" evidence="8">
    <location>
        <position position="130"/>
    </location>
</feature>
<keyword evidence="4 8" id="KW-0808">Transferase</keyword>
<dbReference type="NCBIfam" id="TIGR00589">
    <property type="entry name" value="ogt"/>
    <property type="match status" value="1"/>
</dbReference>
<accession>A0A652YQI9</accession>
<evidence type="ECO:0000256" key="8">
    <source>
        <dbReference type="HAMAP-Rule" id="MF_00772"/>
    </source>
</evidence>
<evidence type="ECO:0000256" key="6">
    <source>
        <dbReference type="ARBA" id="ARBA00023204"/>
    </source>
</evidence>
<comment type="miscellaneous">
    <text evidence="8">This enzyme catalyzes only one turnover and therefore is not strictly catalytic. According to one definition, an enzyme is a biocatalyst that acts repeatedly and over many reaction cycles.</text>
</comment>
<feature type="domain" description="Methylguanine DNA methyltransferase ribonuclease-like" evidence="10">
    <location>
        <begin position="7"/>
        <end position="75"/>
    </location>
</feature>
<organism evidence="11">
    <name type="scientific">Nocardia globerula</name>
    <dbReference type="NCBI Taxonomy" id="1818"/>
    <lineage>
        <taxon>Bacteria</taxon>
        <taxon>Bacillati</taxon>
        <taxon>Actinomycetota</taxon>
        <taxon>Actinomycetes</taxon>
        <taxon>Mycobacteriales</taxon>
        <taxon>Nocardiaceae</taxon>
        <taxon>Nocardia</taxon>
    </lineage>
</organism>
<dbReference type="SUPFAM" id="SSF46767">
    <property type="entry name" value="Methylated DNA-protein cysteine methyltransferase, C-terminal domain"/>
    <property type="match status" value="1"/>
</dbReference>
<keyword evidence="3 8" id="KW-0489">Methyltransferase</keyword>
<dbReference type="GO" id="GO:0003908">
    <property type="term" value="F:methylated-DNA-[protein]-cysteine S-methyltransferase activity"/>
    <property type="evidence" value="ECO:0007669"/>
    <property type="project" value="UniProtKB-UniRule"/>
</dbReference>
<proteinExistence type="inferred from homology"/>
<evidence type="ECO:0000256" key="7">
    <source>
        <dbReference type="ARBA" id="ARBA00049348"/>
    </source>
</evidence>
<dbReference type="InterPro" id="IPR014048">
    <property type="entry name" value="MethylDNA_cys_MeTrfase_DNA-bd"/>
</dbReference>
<dbReference type="AlphaFoldDB" id="A0A652YQI9"/>
<evidence type="ECO:0000256" key="2">
    <source>
        <dbReference type="ARBA" id="ARBA00022490"/>
    </source>
</evidence>
<dbReference type="Pfam" id="PF02870">
    <property type="entry name" value="Methyltransf_1N"/>
    <property type="match status" value="1"/>
</dbReference>
<protein>
    <recommendedName>
        <fullName evidence="8">Methylated-DNA--protein-cysteine methyltransferase</fullName>
        <ecNumber evidence="8">2.1.1.63</ecNumber>
    </recommendedName>
    <alternativeName>
        <fullName evidence="8">6-O-methylguanine-DNA methyltransferase</fullName>
        <shortName evidence="8">MGMT</shortName>
    </alternativeName>
    <alternativeName>
        <fullName evidence="8">O-6-methylguanine-DNA-alkyltransferase</fullName>
    </alternativeName>
</protein>
<dbReference type="InterPro" id="IPR001497">
    <property type="entry name" value="MethylDNA_cys_MeTrfase_AS"/>
</dbReference>
<dbReference type="FunFam" id="1.10.10.10:FF:000337">
    <property type="entry name" value="Methylated-DNA--protein-cysteine methyltransferase"/>
    <property type="match status" value="1"/>
</dbReference>